<protein>
    <submittedName>
        <fullName evidence="3">Helix-turn-helix transcriptional regulator</fullName>
    </submittedName>
</protein>
<dbReference type="SMART" id="SM00530">
    <property type="entry name" value="HTH_XRE"/>
    <property type="match status" value="1"/>
</dbReference>
<dbReference type="GO" id="GO:0003677">
    <property type="term" value="F:DNA binding"/>
    <property type="evidence" value="ECO:0007669"/>
    <property type="project" value="InterPro"/>
</dbReference>
<dbReference type="EMBL" id="JAAXOP010000002">
    <property type="protein sequence ID" value="NKY49718.1"/>
    <property type="molecule type" value="Genomic_DNA"/>
</dbReference>
<dbReference type="Pfam" id="PF13560">
    <property type="entry name" value="HTH_31"/>
    <property type="match status" value="1"/>
</dbReference>
<dbReference type="Gene3D" id="1.25.40.10">
    <property type="entry name" value="Tetratricopeptide repeat domain"/>
    <property type="match status" value="1"/>
</dbReference>
<comment type="caution">
    <text evidence="3">The sequence shown here is derived from an EMBL/GenBank/DDBJ whole genome shotgun (WGS) entry which is preliminary data.</text>
</comment>
<dbReference type="SUPFAM" id="SSF47413">
    <property type="entry name" value="lambda repressor-like DNA-binding domains"/>
    <property type="match status" value="1"/>
</dbReference>
<evidence type="ECO:0000256" key="1">
    <source>
        <dbReference type="SAM" id="MobiDB-lite"/>
    </source>
</evidence>
<gene>
    <name evidence="3" type="ORF">HGA08_05755</name>
</gene>
<dbReference type="Gene3D" id="1.10.260.40">
    <property type="entry name" value="lambda repressor-like DNA-binding domains"/>
    <property type="match status" value="1"/>
</dbReference>
<proteinExistence type="predicted"/>
<keyword evidence="4" id="KW-1185">Reference proteome</keyword>
<dbReference type="InterPro" id="IPR010982">
    <property type="entry name" value="Lambda_DNA-bd_dom_sf"/>
</dbReference>
<reference evidence="3 4" key="1">
    <citation type="submission" date="2020-04" db="EMBL/GenBank/DDBJ databases">
        <title>MicrobeNet Type strains.</title>
        <authorList>
            <person name="Nicholson A.C."/>
        </authorList>
    </citation>
    <scope>NUCLEOTIDE SEQUENCE [LARGE SCALE GENOMIC DNA]</scope>
    <source>
        <strain evidence="3 4">JCM 12354</strain>
    </source>
</reference>
<dbReference type="CDD" id="cd00093">
    <property type="entry name" value="HTH_XRE"/>
    <property type="match status" value="1"/>
</dbReference>
<dbReference type="AlphaFoldDB" id="A0A846XXA7"/>
<name>A0A846XXA7_9NOCA</name>
<sequence>MRLLVNSGYVAADVSDGVDAHIRPLSSSVKTVGSHPPPRSAAPGGGAGVEGTSEGGARRVCSVPHTCGDSLEGHSIRRKGATVHVENGLAIGQRIKINRERAGMSRPVLAGLVGKSAEWLKAVENGRLQTPRLSMLLRIAQVLEIEDLAELTGNDHAVPVVVFAGERHAALTEVQAALTDYRIAPRDRQQSAQHLAARLRQAWQIRHSSPDHRTQLGSLLPGLIRDAQSAARTTGPERRTARKLLAGVYQLADFYVAYQPAPELVWMVADRGLHEGYEADDPYVIACSAWSMVQALRDAGRWDEAIGLARDSIDRLTPYVGRGEVSDDWRGIVGALEAEIAYVHARRGRYGDAWAWWERADEVARRLGPAYRHVQTSFSVPVMAAHAVTLGVELRRSGEALRAAEGIEAGRIVSVPRRSRHFIEVAQACTQQGDSRAAYEWLVRSERTAPETIRYNGFAREMVLELMKSPPAGLRGEVRELGHRVGVAA</sequence>
<feature type="region of interest" description="Disordered" evidence="1">
    <location>
        <begin position="28"/>
        <end position="56"/>
    </location>
</feature>
<organism evidence="3 4">
    <name type="scientific">Nocardia vermiculata</name>
    <dbReference type="NCBI Taxonomy" id="257274"/>
    <lineage>
        <taxon>Bacteria</taxon>
        <taxon>Bacillati</taxon>
        <taxon>Actinomycetota</taxon>
        <taxon>Actinomycetes</taxon>
        <taxon>Mycobacteriales</taxon>
        <taxon>Nocardiaceae</taxon>
        <taxon>Nocardia</taxon>
    </lineage>
</organism>
<dbReference type="InterPro" id="IPR011990">
    <property type="entry name" value="TPR-like_helical_dom_sf"/>
</dbReference>
<accession>A0A846XXA7</accession>
<dbReference type="Proteomes" id="UP000565711">
    <property type="component" value="Unassembled WGS sequence"/>
</dbReference>
<evidence type="ECO:0000259" key="2">
    <source>
        <dbReference type="PROSITE" id="PS50943"/>
    </source>
</evidence>
<dbReference type="PROSITE" id="PS50943">
    <property type="entry name" value="HTH_CROC1"/>
    <property type="match status" value="1"/>
</dbReference>
<feature type="domain" description="HTH cro/C1-type" evidence="2">
    <location>
        <begin position="95"/>
        <end position="151"/>
    </location>
</feature>
<evidence type="ECO:0000313" key="4">
    <source>
        <dbReference type="Proteomes" id="UP000565711"/>
    </source>
</evidence>
<dbReference type="InterPro" id="IPR001387">
    <property type="entry name" value="Cro/C1-type_HTH"/>
</dbReference>
<evidence type="ECO:0000313" key="3">
    <source>
        <dbReference type="EMBL" id="NKY49718.1"/>
    </source>
</evidence>